<protein>
    <submittedName>
        <fullName evidence="1">Uncharacterized protein</fullName>
    </submittedName>
</protein>
<dbReference type="Proteomes" id="UP000644507">
    <property type="component" value="Unassembled WGS sequence"/>
</dbReference>
<sequence>MLVLLSLISVGLLTLSAATIRSSQAGSSRQEAEANARLGLMIAIGELQKTVGRDRFITAPAGIFDDSLETSRHYTGVWEAREDPRELGSADGLGKKIDYESQGAFRRWLVSNSDDKALEQEGFFDRSSLNNTIAMVADGTVGSDPDRQVKAGRVPIEKNGEKEGGSYAWWVSENGSKVSLGVRDWATAGDQTGNRPEIKVGDHLIRSGTPGVYGLDAIEELDWESNSETTNKVFTIGTTPLASQISKDVLEEYYHDLALGSRSLLTNVTSGGLKKDLSLFFEGEPEGGEWTGSIIEGNPPLGPYGKDSLSPHDEFDTGNWKQLRQHYSIHKTDRDSQEKKLMAGAASLQAVDDFSPTPGLSHPYPSWNHQRKLVTPVVQRICYILSVGVQDASRGRVSAEKLNTVTPRFKNFDKERNKYILTFHAFPAVVLWNPYNLKMECPGFSVGNMGMSVEHSVTASGGELDYQWIDHSYQSNDASWNVIGMTVDTPFELEPGEAKMFFGSEDVYRQTSQFYARGETARRVSNIDYDPSGRGGDFSAGIVKNGVIGDTYNQGDSNFPGELLLNGMYLNAEDMVGISTKVFTPQGSRNSGPRADYNGLVYYATYSSLDVRMIMRSFPGGYRTTPLWWTQWGGGGGNRPRASKWSGKVSWRNDEGNPASEQGELFSQFFVQDLVGGQKKPFMLVDLRMKSTDGDSDERNPNITWLHNIPYHPYSGISGQGTSGSETQGAGNLATAAHARPYTIVYTPVQSAFEAWNQLQLGTVDGELRPYMGNSYGPNGQHKAVATEVPLAPLQSIAQLQHVPQVPIDATRWSGLSLQNYAIGNSFANPNVPSDDISKTGWSVWLDSRVDNADSRTGMLADLDGKKWHETTNGQGPSTEHFKPTKHLDRSYVANTLLWDDFFFSGIADYNGSALTNAGMDTVSSSLENVMEDFFSQKSQLPNPRLVADLGEKEAEEVTQELQEQGGYRKVAAYMEMEGGFNVNSVSKTAWKAFLASNLKKGQATLLTGRTVRLNNSAEESSAQNYIISRYSAANGTGHEANSSSNERWLGYRVVTESDLDALAEEIVAEVKARGPFRSVAEFINRRLDSSDPELAVKGPLQAALDRSPVNSELASDTISKSEIRGTDYEFEEAALVSRHAGTPSYVMQGDLLQSLGPMIQVRSDTFTIRAYGESSDGEAQAWCEATVQREIDWVDSTDLPEEDYLEVSKINQEFGRKLRVVSFRWLSPSEV</sequence>
<gene>
    <name evidence="1" type="ORF">GCM10007100_17770</name>
</gene>
<dbReference type="RefSeq" id="WP_377047487.1">
    <property type="nucleotide sequence ID" value="NZ_JBHLZH010000006.1"/>
</dbReference>
<organism evidence="1 2">
    <name type="scientific">Roseibacillus persicicus</name>
    <dbReference type="NCBI Taxonomy" id="454148"/>
    <lineage>
        <taxon>Bacteria</taxon>
        <taxon>Pseudomonadati</taxon>
        <taxon>Verrucomicrobiota</taxon>
        <taxon>Verrucomicrobiia</taxon>
        <taxon>Verrucomicrobiales</taxon>
        <taxon>Verrucomicrobiaceae</taxon>
        <taxon>Roseibacillus</taxon>
    </lineage>
</organism>
<keyword evidence="2" id="KW-1185">Reference proteome</keyword>
<dbReference type="EMBL" id="BMXI01000006">
    <property type="protein sequence ID" value="GHC51922.1"/>
    <property type="molecule type" value="Genomic_DNA"/>
</dbReference>
<accession>A0A918TKH0</accession>
<name>A0A918TKH0_9BACT</name>
<reference evidence="1" key="1">
    <citation type="journal article" date="2014" name="Int. J. Syst. Evol. Microbiol.">
        <title>Complete genome sequence of Corynebacterium casei LMG S-19264T (=DSM 44701T), isolated from a smear-ripened cheese.</title>
        <authorList>
            <consortium name="US DOE Joint Genome Institute (JGI-PGF)"/>
            <person name="Walter F."/>
            <person name="Albersmeier A."/>
            <person name="Kalinowski J."/>
            <person name="Ruckert C."/>
        </authorList>
    </citation>
    <scope>NUCLEOTIDE SEQUENCE</scope>
    <source>
        <strain evidence="1">KCTC 12988</strain>
    </source>
</reference>
<proteinExistence type="predicted"/>
<reference evidence="1" key="2">
    <citation type="submission" date="2020-09" db="EMBL/GenBank/DDBJ databases">
        <authorList>
            <person name="Sun Q."/>
            <person name="Kim S."/>
        </authorList>
    </citation>
    <scope>NUCLEOTIDE SEQUENCE</scope>
    <source>
        <strain evidence="1">KCTC 12988</strain>
    </source>
</reference>
<dbReference type="AlphaFoldDB" id="A0A918TKH0"/>
<evidence type="ECO:0000313" key="2">
    <source>
        <dbReference type="Proteomes" id="UP000644507"/>
    </source>
</evidence>
<comment type="caution">
    <text evidence="1">The sequence shown here is derived from an EMBL/GenBank/DDBJ whole genome shotgun (WGS) entry which is preliminary data.</text>
</comment>
<evidence type="ECO:0000313" key="1">
    <source>
        <dbReference type="EMBL" id="GHC51922.1"/>
    </source>
</evidence>